<feature type="compositionally biased region" description="Basic and acidic residues" evidence="7">
    <location>
        <begin position="128"/>
        <end position="156"/>
    </location>
</feature>
<evidence type="ECO:0000256" key="5">
    <source>
        <dbReference type="ARBA" id="ARBA00023242"/>
    </source>
</evidence>
<dbReference type="GO" id="GO:0097190">
    <property type="term" value="P:apoptotic signaling pathway"/>
    <property type="evidence" value="ECO:0007669"/>
    <property type="project" value="InterPro"/>
</dbReference>
<dbReference type="Gene3D" id="3.30.40.10">
    <property type="entry name" value="Zinc/RING finger domain, C3HC4 (zinc finger)"/>
    <property type="match status" value="1"/>
</dbReference>
<keyword evidence="10" id="KW-1185">Reference proteome</keyword>
<evidence type="ECO:0000313" key="9">
    <source>
        <dbReference type="Ensembl" id="ENSENLP00000031069.1"/>
    </source>
</evidence>
<dbReference type="OMA" id="PPRFCKC"/>
<dbReference type="PANTHER" id="PTHR46174">
    <property type="entry name" value="CXXC-TYPE ZINC FINGER PROTEIN 1"/>
    <property type="match status" value="1"/>
</dbReference>
<dbReference type="InterPro" id="IPR013083">
    <property type="entry name" value="Znf_RING/FYVE/PHD"/>
</dbReference>
<keyword evidence="2" id="KW-0479">Metal-binding</keyword>
<dbReference type="InterPro" id="IPR001965">
    <property type="entry name" value="Znf_PHD"/>
</dbReference>
<evidence type="ECO:0000256" key="4">
    <source>
        <dbReference type="ARBA" id="ARBA00022833"/>
    </source>
</evidence>
<organism evidence="9 10">
    <name type="scientific">Echeneis naucrates</name>
    <name type="common">Live sharksucker</name>
    <dbReference type="NCBI Taxonomy" id="173247"/>
    <lineage>
        <taxon>Eukaryota</taxon>
        <taxon>Metazoa</taxon>
        <taxon>Chordata</taxon>
        <taxon>Craniata</taxon>
        <taxon>Vertebrata</taxon>
        <taxon>Euteleostomi</taxon>
        <taxon>Actinopterygii</taxon>
        <taxon>Neopterygii</taxon>
        <taxon>Teleostei</taxon>
        <taxon>Neoteleostei</taxon>
        <taxon>Acanthomorphata</taxon>
        <taxon>Carangaria</taxon>
        <taxon>Carangiformes</taxon>
        <taxon>Echeneidae</taxon>
        <taxon>Echeneis</taxon>
    </lineage>
</organism>
<feature type="compositionally biased region" description="Polar residues" evidence="7">
    <location>
        <begin position="1"/>
        <end position="12"/>
    </location>
</feature>
<dbReference type="GO" id="GO:0008270">
    <property type="term" value="F:zinc ion binding"/>
    <property type="evidence" value="ECO:0007669"/>
    <property type="project" value="UniProtKB-KW"/>
</dbReference>
<accession>A0A665VH55</accession>
<dbReference type="InterPro" id="IPR019786">
    <property type="entry name" value="Zinc_finger_PHD-type_CS"/>
</dbReference>
<feature type="domain" description="PHD-type" evidence="8">
    <location>
        <begin position="304"/>
        <end position="358"/>
    </location>
</feature>
<dbReference type="CDD" id="cd15639">
    <property type="entry name" value="PHD_DIDO1_like"/>
    <property type="match status" value="1"/>
</dbReference>
<dbReference type="GO" id="GO:0048188">
    <property type="term" value="C:Set1C/COMPASS complex"/>
    <property type="evidence" value="ECO:0007669"/>
    <property type="project" value="InterPro"/>
</dbReference>
<sequence length="591" mass="64475">MPVETATNSSESRCPVRRSGRQSKRTDKLEEFLLTAKRGSRRSAPPSLESGDPPSQTPTDAETASEASFDGNADSKTVEDKVDSPERRTRSSTRKQAQKKTQGGRQSRGGSGASVNDEGSSENEEDSRDAAKKDLLQDNNGEREDGKNDQSPDDARITNTAQPQPELDSEKTEVALEKDEHGSISDKVETDKEADEDGTDKSALLLLKRGPLRTYVNKTKAAGKKCAPGKAPANKSAPVKKETKPKAAQTAVKTRKPQMEDDGHNEEDEEDEEEEDDDDDDDDNDSSTSSSSLESDDGGYDPNALYCICRQKHNKRFMICCDRCEEWFHGDCVGITEARGRLMERNGEDYICPNCTAKKNQVVRPATSVLSTSMEANTSGTDSLSAAQTVAAPSPTCLRTEEKAAEDMGIKGRIEKATNPTGKKKIKIFQPKAEDDSSLPKCIGPGCENNAQPGSVYCGNDCILRHAAAAMKSITDVKEPKQKDKSKTQKTRNTTGGKKPQKKNQEESESEEDNSPDLDEDDEDEHAEEHPPPPATASWSSDHNYIAVTPEKTTPISPTVLNKKCMYLFEGLLLKPHCCSSIINVVPVVLT</sequence>
<evidence type="ECO:0000256" key="2">
    <source>
        <dbReference type="ARBA" id="ARBA00022723"/>
    </source>
</evidence>
<keyword evidence="3 6" id="KW-0863">Zinc-finger</keyword>
<proteinExistence type="predicted"/>
<dbReference type="InterPro" id="IPR037869">
    <property type="entry name" value="Spp1/CFP1"/>
</dbReference>
<reference evidence="9" key="2">
    <citation type="submission" date="2025-08" db="UniProtKB">
        <authorList>
            <consortium name="Ensembl"/>
        </authorList>
    </citation>
    <scope>IDENTIFICATION</scope>
</reference>
<dbReference type="PANTHER" id="PTHR46174:SF1">
    <property type="entry name" value="CXXC-TYPE ZINC FINGER PROTEIN 1"/>
    <property type="match status" value="1"/>
</dbReference>
<evidence type="ECO:0000256" key="1">
    <source>
        <dbReference type="ARBA" id="ARBA00004123"/>
    </source>
</evidence>
<evidence type="ECO:0000256" key="3">
    <source>
        <dbReference type="ARBA" id="ARBA00022771"/>
    </source>
</evidence>
<dbReference type="Ensembl" id="ENSENLT00000031972.1">
    <property type="protein sequence ID" value="ENSENLP00000031069.1"/>
    <property type="gene ID" value="ENSENLG00000013749.1"/>
</dbReference>
<dbReference type="InterPro" id="IPR011011">
    <property type="entry name" value="Znf_FYVE_PHD"/>
</dbReference>
<dbReference type="Pfam" id="PF00628">
    <property type="entry name" value="PHD"/>
    <property type="match status" value="1"/>
</dbReference>
<dbReference type="AlphaFoldDB" id="A0A665VH55"/>
<dbReference type="SUPFAM" id="SSF57903">
    <property type="entry name" value="FYVE/PHD zinc finger"/>
    <property type="match status" value="1"/>
</dbReference>
<feature type="compositionally biased region" description="Low complexity" evidence="7">
    <location>
        <begin position="218"/>
        <end position="233"/>
    </location>
</feature>
<dbReference type="GO" id="GO:0045893">
    <property type="term" value="P:positive regulation of DNA-templated transcription"/>
    <property type="evidence" value="ECO:0007669"/>
    <property type="project" value="TreeGrafter"/>
</dbReference>
<reference evidence="9" key="1">
    <citation type="submission" date="2021-04" db="EMBL/GenBank/DDBJ databases">
        <authorList>
            <consortium name="Wellcome Sanger Institute Data Sharing"/>
        </authorList>
    </citation>
    <scope>NUCLEOTIDE SEQUENCE [LARGE SCALE GENOMIC DNA]</scope>
</reference>
<name>A0A665VH55_ECHNA</name>
<dbReference type="PROSITE" id="PS50016">
    <property type="entry name" value="ZF_PHD_2"/>
    <property type="match status" value="1"/>
</dbReference>
<evidence type="ECO:0000259" key="8">
    <source>
        <dbReference type="PROSITE" id="PS50016"/>
    </source>
</evidence>
<feature type="compositionally biased region" description="Acidic residues" evidence="7">
    <location>
        <begin position="263"/>
        <end position="285"/>
    </location>
</feature>
<dbReference type="FunFam" id="3.30.40.10:FF:000225">
    <property type="entry name" value="Death-inducer obliterator 1"/>
    <property type="match status" value="1"/>
</dbReference>
<feature type="compositionally biased region" description="Basic and acidic residues" evidence="7">
    <location>
        <begin position="76"/>
        <end position="89"/>
    </location>
</feature>
<evidence type="ECO:0000256" key="6">
    <source>
        <dbReference type="PROSITE-ProRule" id="PRU00146"/>
    </source>
</evidence>
<evidence type="ECO:0000256" key="7">
    <source>
        <dbReference type="SAM" id="MobiDB-lite"/>
    </source>
</evidence>
<comment type="subcellular location">
    <subcellularLocation>
        <location evidence="1">Nucleus</location>
    </subcellularLocation>
</comment>
<feature type="compositionally biased region" description="Polar residues" evidence="7">
    <location>
        <begin position="53"/>
        <end position="66"/>
    </location>
</feature>
<dbReference type="InParanoid" id="A0A665VH55"/>
<reference evidence="9" key="3">
    <citation type="submission" date="2025-09" db="UniProtKB">
        <authorList>
            <consortium name="Ensembl"/>
        </authorList>
    </citation>
    <scope>IDENTIFICATION</scope>
</reference>
<feature type="region of interest" description="Disordered" evidence="7">
    <location>
        <begin position="1"/>
        <end position="297"/>
    </location>
</feature>
<dbReference type="PROSITE" id="PS01359">
    <property type="entry name" value="ZF_PHD_1"/>
    <property type="match status" value="1"/>
</dbReference>
<keyword evidence="4" id="KW-0862">Zinc</keyword>
<dbReference type="SMART" id="SM00249">
    <property type="entry name" value="PHD"/>
    <property type="match status" value="1"/>
</dbReference>
<dbReference type="InterPro" id="IPR019787">
    <property type="entry name" value="Znf_PHD-finger"/>
</dbReference>
<feature type="region of interest" description="Disordered" evidence="7">
    <location>
        <begin position="474"/>
        <end position="542"/>
    </location>
</feature>
<dbReference type="InterPro" id="IPR033082">
    <property type="entry name" value="DIDO1_PHD"/>
</dbReference>
<protein>
    <recommendedName>
        <fullName evidence="8">PHD-type domain-containing protein</fullName>
    </recommendedName>
</protein>
<dbReference type="Proteomes" id="UP000472264">
    <property type="component" value="Chromosome 5"/>
</dbReference>
<evidence type="ECO:0000313" key="10">
    <source>
        <dbReference type="Proteomes" id="UP000472264"/>
    </source>
</evidence>
<keyword evidence="5" id="KW-0539">Nucleus</keyword>
<feature type="compositionally biased region" description="Acidic residues" evidence="7">
    <location>
        <begin position="507"/>
        <end position="526"/>
    </location>
</feature>
<feature type="compositionally biased region" description="Basic and acidic residues" evidence="7">
    <location>
        <begin position="475"/>
        <end position="487"/>
    </location>
</feature>
<feature type="compositionally biased region" description="Basic and acidic residues" evidence="7">
    <location>
        <begin position="168"/>
        <end position="191"/>
    </location>
</feature>